<dbReference type="Proteomes" id="UP000038045">
    <property type="component" value="Unplaced"/>
</dbReference>
<protein>
    <submittedName>
        <fullName evidence="3">Golgi to ER traffic protein 4</fullName>
    </submittedName>
</protein>
<dbReference type="AlphaFoldDB" id="A0A0N4Z0R5"/>
<evidence type="ECO:0000256" key="1">
    <source>
        <dbReference type="ARBA" id="ARBA00005351"/>
    </source>
</evidence>
<keyword evidence="2" id="KW-1185">Reference proteome</keyword>
<reference evidence="3" key="1">
    <citation type="submission" date="2017-02" db="UniProtKB">
        <authorList>
            <consortium name="WormBaseParasite"/>
        </authorList>
    </citation>
    <scope>IDENTIFICATION</scope>
</reference>
<comment type="similarity">
    <text evidence="1">Belongs to the GET4 family.</text>
</comment>
<accession>A0A0N4Z0R5</accession>
<name>A0A0N4Z0R5_PARTI</name>
<sequence length="380" mass="43443">MAKVDKLITRLEDYFKEGNFYEAHQVCRTINNRLKIGKQYEKLTEILWSGITRLFENNEYSSGEDLTMLYIDALKDGLISCDSKILENFRYLLKTIPKTSNKLNDSTIDNRNNLIGKFINYTKVVSSSDAEKIRGMESAFLVLGEQLADEGNYVVAENQFMMANASIKVGDMLLKITESDTTLDCEKYLLRAIFQLLCMKKINVASVVLQRYMEKHILFNQSKPVYVSQVGNFLWLLLACLKGNYTTQTLNLLSRTECIYGLIEDGDKYVDRIIELFLNIKKKEKATSGNMLQSLMNSFGGGNSKKDAVVEVFSDSSDGNKDILLISENVHNIESMTDRLFELFEDCHEEVPIKEEPKKVTKQEPAVNIRELLIDNDELD</sequence>
<proteinExistence type="inferred from homology"/>
<dbReference type="GO" id="GO:0045048">
    <property type="term" value="P:protein insertion into ER membrane"/>
    <property type="evidence" value="ECO:0007669"/>
    <property type="project" value="InterPro"/>
</dbReference>
<evidence type="ECO:0000313" key="2">
    <source>
        <dbReference type="Proteomes" id="UP000038045"/>
    </source>
</evidence>
<dbReference type="InterPro" id="IPR007317">
    <property type="entry name" value="GET4"/>
</dbReference>
<dbReference type="PANTHER" id="PTHR12875">
    <property type="entry name" value="GOLGI TO ER TRAFFIC PROTEIN 4 HOMOLOG"/>
    <property type="match status" value="1"/>
</dbReference>
<dbReference type="InterPro" id="IPR011990">
    <property type="entry name" value="TPR-like_helical_dom_sf"/>
</dbReference>
<dbReference type="WBParaSite" id="PTRK_0000029500.1">
    <property type="protein sequence ID" value="PTRK_0000029500.1"/>
    <property type="gene ID" value="PTRK_0000029500"/>
</dbReference>
<organism evidence="2 3">
    <name type="scientific">Parastrongyloides trichosuri</name>
    <name type="common">Possum-specific nematode worm</name>
    <dbReference type="NCBI Taxonomy" id="131310"/>
    <lineage>
        <taxon>Eukaryota</taxon>
        <taxon>Metazoa</taxon>
        <taxon>Ecdysozoa</taxon>
        <taxon>Nematoda</taxon>
        <taxon>Chromadorea</taxon>
        <taxon>Rhabditida</taxon>
        <taxon>Tylenchina</taxon>
        <taxon>Panagrolaimomorpha</taxon>
        <taxon>Strongyloidoidea</taxon>
        <taxon>Strongyloididae</taxon>
        <taxon>Parastrongyloides</taxon>
    </lineage>
</organism>
<dbReference type="Pfam" id="PF04190">
    <property type="entry name" value="GET4"/>
    <property type="match status" value="1"/>
</dbReference>
<dbReference type="GO" id="GO:0005829">
    <property type="term" value="C:cytosol"/>
    <property type="evidence" value="ECO:0007669"/>
    <property type="project" value="TreeGrafter"/>
</dbReference>
<evidence type="ECO:0000313" key="3">
    <source>
        <dbReference type="WBParaSite" id="PTRK_0000029500.1"/>
    </source>
</evidence>
<dbReference type="STRING" id="131310.A0A0N4Z0R5"/>
<dbReference type="Gene3D" id="1.25.40.10">
    <property type="entry name" value="Tetratricopeptide repeat domain"/>
    <property type="match status" value="1"/>
</dbReference>
<dbReference type="PANTHER" id="PTHR12875:SF0">
    <property type="entry name" value="GOLGI TO ER TRAFFIC PROTEIN 4 HOMOLOG"/>
    <property type="match status" value="1"/>
</dbReference>